<dbReference type="InterPro" id="IPR014717">
    <property type="entry name" value="Transl_elong_EF1B/ribsomal_bS6"/>
</dbReference>
<protein>
    <recommendedName>
        <fullName evidence="3">Pilus assembly protein, PilO</fullName>
    </recommendedName>
</protein>
<dbReference type="AlphaFoldDB" id="A0A7Z7I7C7"/>
<proteinExistence type="predicted"/>
<organism evidence="1 2">
    <name type="scientific">Caballeronia arationis</name>
    <dbReference type="NCBI Taxonomy" id="1777142"/>
    <lineage>
        <taxon>Bacteria</taxon>
        <taxon>Pseudomonadati</taxon>
        <taxon>Pseudomonadota</taxon>
        <taxon>Betaproteobacteria</taxon>
        <taxon>Burkholderiales</taxon>
        <taxon>Burkholderiaceae</taxon>
        <taxon>Caballeronia</taxon>
    </lineage>
</organism>
<name>A0A7Z7I7C7_9BURK</name>
<dbReference type="Proteomes" id="UP000219522">
    <property type="component" value="Unassembled WGS sequence"/>
</dbReference>
<sequence length="290" mass="30883">MSTLPMNLNRPIRRKNRLKRLILEPIDLWSRRRMILSAVAIGVIVGALGVHAYRASGASGLDASRSALEEAQKRAQRTDRMIDALPEFRRRAGLPENASVRWSTADALHAISTLAAQGGLRLGSVVPVAASKSGAADGERALKLRAEGTFGEVHRFLDALGSLPWLVVADAVQLKRGPGSLTVDATLRVFETLPAVARPANTDSRDVSLIDPFGKEGSAASGPAGDMLLVGTLLGRERAMALVETAKGVDGFATGQLIGDEWLGRVHARSIDLSRDDGGSRSVAFVEDRP</sequence>
<dbReference type="RefSeq" id="WP_097190043.1">
    <property type="nucleotide sequence ID" value="NZ_OCSU01000002.1"/>
</dbReference>
<gene>
    <name evidence="1" type="ORF">SAMN05446927_3529</name>
</gene>
<evidence type="ECO:0000313" key="1">
    <source>
        <dbReference type="EMBL" id="SOE80317.1"/>
    </source>
</evidence>
<dbReference type="Gene3D" id="3.30.70.60">
    <property type="match status" value="1"/>
</dbReference>
<reference evidence="1 2" key="1">
    <citation type="submission" date="2017-09" db="EMBL/GenBank/DDBJ databases">
        <authorList>
            <person name="Varghese N."/>
            <person name="Submissions S."/>
        </authorList>
    </citation>
    <scope>NUCLEOTIDE SEQUENCE [LARGE SCALE GENOMIC DNA]</scope>
    <source>
        <strain evidence="1 2">OK806</strain>
    </source>
</reference>
<dbReference type="EMBL" id="OCSU01000002">
    <property type="protein sequence ID" value="SOE80317.1"/>
    <property type="molecule type" value="Genomic_DNA"/>
</dbReference>
<comment type="caution">
    <text evidence="1">The sequence shown here is derived from an EMBL/GenBank/DDBJ whole genome shotgun (WGS) entry which is preliminary data.</text>
</comment>
<evidence type="ECO:0008006" key="3">
    <source>
        <dbReference type="Google" id="ProtNLM"/>
    </source>
</evidence>
<keyword evidence="2" id="KW-1185">Reference proteome</keyword>
<accession>A0A7Z7I7C7</accession>
<evidence type="ECO:0000313" key="2">
    <source>
        <dbReference type="Proteomes" id="UP000219522"/>
    </source>
</evidence>